<feature type="domain" description="DUF4224" evidence="2">
    <location>
        <begin position="3"/>
        <end position="47"/>
    </location>
</feature>
<dbReference type="RefSeq" id="WP_275705878.1">
    <property type="nucleotide sequence ID" value="NZ_JANCMW010000004.1"/>
</dbReference>
<gene>
    <name evidence="3" type="ORF">NLU14_08895</name>
</gene>
<keyword evidence="4" id="KW-1185">Reference proteome</keyword>
<reference evidence="3" key="1">
    <citation type="submission" date="2022-07" db="EMBL/GenBank/DDBJ databases">
        <title>Marinobacter iranensis a new bacterium isolate from a hipersaline lake in Iran.</title>
        <authorList>
            <person name="Mohammad A.M.A."/>
            <person name="Cristina S.-P."/>
            <person name="Antonio V."/>
        </authorList>
    </citation>
    <scope>NUCLEOTIDE SEQUENCE</scope>
    <source>
        <strain evidence="3">71-i</strain>
    </source>
</reference>
<dbReference type="Pfam" id="PF13986">
    <property type="entry name" value="DUF4224"/>
    <property type="match status" value="1"/>
</dbReference>
<evidence type="ECO:0000313" key="3">
    <source>
        <dbReference type="EMBL" id="MDF0750347.1"/>
    </source>
</evidence>
<comment type="caution">
    <text evidence="3">The sequence shown here is derived from an EMBL/GenBank/DDBJ whole genome shotgun (WGS) entry which is preliminary data.</text>
</comment>
<accession>A0ABT5Y9J3</accession>
<feature type="region of interest" description="Disordered" evidence="1">
    <location>
        <begin position="52"/>
        <end position="73"/>
    </location>
</feature>
<organism evidence="3 4">
    <name type="scientific">Marinobacter iranensis</name>
    <dbReference type="NCBI Taxonomy" id="2962607"/>
    <lineage>
        <taxon>Bacteria</taxon>
        <taxon>Pseudomonadati</taxon>
        <taxon>Pseudomonadota</taxon>
        <taxon>Gammaproteobacteria</taxon>
        <taxon>Pseudomonadales</taxon>
        <taxon>Marinobacteraceae</taxon>
        <taxon>Marinobacter</taxon>
    </lineage>
</organism>
<dbReference type="Proteomes" id="UP001143391">
    <property type="component" value="Unassembled WGS sequence"/>
</dbReference>
<evidence type="ECO:0000313" key="4">
    <source>
        <dbReference type="Proteomes" id="UP001143391"/>
    </source>
</evidence>
<name>A0ABT5Y9J3_9GAMM</name>
<protein>
    <submittedName>
        <fullName evidence="3">DUF4224 domain-containing protein</fullName>
    </submittedName>
</protein>
<dbReference type="EMBL" id="JANCMW010000004">
    <property type="protein sequence ID" value="MDF0750347.1"/>
    <property type="molecule type" value="Genomic_DNA"/>
</dbReference>
<evidence type="ECO:0000256" key="1">
    <source>
        <dbReference type="SAM" id="MobiDB-lite"/>
    </source>
</evidence>
<dbReference type="InterPro" id="IPR025319">
    <property type="entry name" value="DUF4224"/>
</dbReference>
<proteinExistence type="predicted"/>
<evidence type="ECO:0000259" key="2">
    <source>
        <dbReference type="Pfam" id="PF13986"/>
    </source>
</evidence>
<sequence length="73" mass="7913">MMFLTQDEVAVLTGKTRKTSQKQVLEAAGIHYIENGIGELVVSRAHVERMLDGKSQEASPAGPNFASLLRKAS</sequence>